<dbReference type="AlphaFoldDB" id="A0A842JAM3"/>
<reference evidence="1 2" key="1">
    <citation type="submission" date="2020-08" db="EMBL/GenBank/DDBJ databases">
        <title>Complete genome and description of Campylobacter massiliensis Marseille-Q3452 sp. nov.</title>
        <authorList>
            <person name="Antezack A."/>
        </authorList>
    </citation>
    <scope>NUCLEOTIDE SEQUENCE [LARGE SCALE GENOMIC DNA]</scope>
    <source>
        <strain evidence="1 2">Marseille-Q3452</strain>
    </source>
</reference>
<dbReference type="EMBL" id="JACLZK010000001">
    <property type="protein sequence ID" value="MBC2882493.1"/>
    <property type="molecule type" value="Genomic_DNA"/>
</dbReference>
<evidence type="ECO:0000313" key="1">
    <source>
        <dbReference type="EMBL" id="MBC2882493.1"/>
    </source>
</evidence>
<dbReference type="RefSeq" id="WP_185898107.1">
    <property type="nucleotide sequence ID" value="NZ_JACLZK010000001.1"/>
</dbReference>
<gene>
    <name evidence="1" type="ORF">H7R39_04320</name>
</gene>
<evidence type="ECO:0000313" key="2">
    <source>
        <dbReference type="Proteomes" id="UP000552683"/>
    </source>
</evidence>
<name>A0A842JAM3_9BACT</name>
<accession>A0A842JAM3</accession>
<keyword evidence="2" id="KW-1185">Reference proteome</keyword>
<proteinExistence type="predicted"/>
<sequence>MQINPCQKKFITPVEFEALLSIGTDAQSIWRSKGILPYIKLGGRKVLYDREKIEKWIARHEVDRDQVQYILDAESV</sequence>
<comment type="caution">
    <text evidence="1">The sequence shown here is derived from an EMBL/GenBank/DDBJ whole genome shotgun (WGS) entry which is preliminary data.</text>
</comment>
<protein>
    <recommendedName>
        <fullName evidence="3">Helix-turn-helix domain-containing protein</fullName>
    </recommendedName>
</protein>
<evidence type="ECO:0008006" key="3">
    <source>
        <dbReference type="Google" id="ProtNLM"/>
    </source>
</evidence>
<organism evidence="1 2">
    <name type="scientific">Campylobacter massiliensis</name>
    <dbReference type="NCBI Taxonomy" id="2762557"/>
    <lineage>
        <taxon>Bacteria</taxon>
        <taxon>Pseudomonadati</taxon>
        <taxon>Campylobacterota</taxon>
        <taxon>Epsilonproteobacteria</taxon>
        <taxon>Campylobacterales</taxon>
        <taxon>Campylobacteraceae</taxon>
        <taxon>Campylobacter</taxon>
    </lineage>
</organism>
<dbReference type="InterPro" id="IPR009061">
    <property type="entry name" value="DNA-bd_dom_put_sf"/>
</dbReference>
<dbReference type="Proteomes" id="UP000552683">
    <property type="component" value="Unassembled WGS sequence"/>
</dbReference>
<dbReference type="SUPFAM" id="SSF46955">
    <property type="entry name" value="Putative DNA-binding domain"/>
    <property type="match status" value="1"/>
</dbReference>